<dbReference type="KEGG" id="vg:78059118"/>
<feature type="domain" description="dUTPase-like" evidence="5">
    <location>
        <begin position="46"/>
        <end position="181"/>
    </location>
</feature>
<dbReference type="RefSeq" id="YP_010684571.1">
    <property type="nucleotide sequence ID" value="NC_071141.1"/>
</dbReference>
<dbReference type="GO" id="GO:0006226">
    <property type="term" value="P:dUMP biosynthetic process"/>
    <property type="evidence" value="ECO:0007669"/>
    <property type="project" value="InterPro"/>
</dbReference>
<organism evidence="6 7">
    <name type="scientific">Klebsiella phage SBP</name>
    <dbReference type="NCBI Taxonomy" id="2973661"/>
    <lineage>
        <taxon>Viruses</taxon>
        <taxon>Duplodnaviria</taxon>
        <taxon>Heunggongvirae</taxon>
        <taxon>Uroviricota</taxon>
        <taxon>Caudoviricetes</taxon>
        <taxon>Jameshumphriesvirinae</taxon>
        <taxon>Zewailvirus</taxon>
        <taxon>Zewailvirus SBP</taxon>
    </lineage>
</organism>
<evidence type="ECO:0000259" key="5">
    <source>
        <dbReference type="Pfam" id="PF00692"/>
    </source>
</evidence>
<dbReference type="InterPro" id="IPR033704">
    <property type="entry name" value="dUTPase_trimeric"/>
</dbReference>
<dbReference type="EC" id="3.6.1.23" evidence="2"/>
<dbReference type="PANTHER" id="PTHR11241">
    <property type="entry name" value="DEOXYURIDINE 5'-TRIPHOSPHATE NUCLEOTIDOHYDROLASE"/>
    <property type="match status" value="1"/>
</dbReference>
<comment type="similarity">
    <text evidence="1">Belongs to the dUTPase family.</text>
</comment>
<dbReference type="SUPFAM" id="SSF51283">
    <property type="entry name" value="dUTPase-like"/>
    <property type="match status" value="1"/>
</dbReference>
<keyword evidence="7" id="KW-1185">Reference proteome</keyword>
<gene>
    <name evidence="6" type="primary">dut</name>
    <name evidence="6" type="ORF">SBP_00078</name>
</gene>
<keyword evidence="4" id="KW-0546">Nucleotide metabolism</keyword>
<dbReference type="NCBIfam" id="TIGR00576">
    <property type="entry name" value="dut"/>
    <property type="match status" value="1"/>
</dbReference>
<evidence type="ECO:0000313" key="6">
    <source>
        <dbReference type="EMBL" id="UYE94830.1"/>
    </source>
</evidence>
<evidence type="ECO:0000256" key="3">
    <source>
        <dbReference type="ARBA" id="ARBA00022801"/>
    </source>
</evidence>
<reference evidence="6" key="1">
    <citation type="submission" date="2022-07" db="EMBL/GenBank/DDBJ databases">
        <authorList>
            <person name="Asif M."/>
            <person name="Alvi I.A."/>
            <person name="Rehman S.U."/>
        </authorList>
    </citation>
    <scope>NUCLEOTIDE SEQUENCE</scope>
</reference>
<sequence length="182" mass="20280">MWAVMHKSGTVLFTTKDKFIALNRAQYGWRVEEMSEMNVYLSRPGARIPTYATSGSACFDIYAVLDEPVPVRNSEPVIIPTGLKFDIPVGHALMIYSRSGHGFNSDVRLSNCTGVIDSDYTGELMVKLTQDVDHHEDVFWVNHGDRIAQGMLIPVEQVTFKQINEPPQQKTNRQGGFGSTGS</sequence>
<evidence type="ECO:0000256" key="4">
    <source>
        <dbReference type="ARBA" id="ARBA00023080"/>
    </source>
</evidence>
<dbReference type="GO" id="GO:0004170">
    <property type="term" value="F:dUTP diphosphatase activity"/>
    <property type="evidence" value="ECO:0007669"/>
    <property type="project" value="UniProtKB-EC"/>
</dbReference>
<name>A0A9X9P1Z5_9CAUD</name>
<evidence type="ECO:0000313" key="7">
    <source>
        <dbReference type="Proteomes" id="UP001163296"/>
    </source>
</evidence>
<dbReference type="InterPro" id="IPR008181">
    <property type="entry name" value="dUTPase"/>
</dbReference>
<dbReference type="InterPro" id="IPR029054">
    <property type="entry name" value="dUTPase-like"/>
</dbReference>
<proteinExistence type="inferred from homology"/>
<dbReference type="Gene3D" id="2.70.40.10">
    <property type="match status" value="1"/>
</dbReference>
<accession>A0A9X9P1Z5</accession>
<dbReference type="Pfam" id="PF00692">
    <property type="entry name" value="dUTPase"/>
    <property type="match status" value="1"/>
</dbReference>
<dbReference type="InterPro" id="IPR036157">
    <property type="entry name" value="dUTPase-like_sf"/>
</dbReference>
<dbReference type="GO" id="GO:0000287">
    <property type="term" value="F:magnesium ion binding"/>
    <property type="evidence" value="ECO:0007669"/>
    <property type="project" value="InterPro"/>
</dbReference>
<keyword evidence="3 6" id="KW-0378">Hydrolase</keyword>
<dbReference type="GeneID" id="78059118"/>
<dbReference type="EMBL" id="OP114730">
    <property type="protein sequence ID" value="UYE94830.1"/>
    <property type="molecule type" value="Genomic_DNA"/>
</dbReference>
<dbReference type="Proteomes" id="UP001163296">
    <property type="component" value="Segment"/>
</dbReference>
<evidence type="ECO:0000256" key="2">
    <source>
        <dbReference type="ARBA" id="ARBA00012379"/>
    </source>
</evidence>
<evidence type="ECO:0000256" key="1">
    <source>
        <dbReference type="ARBA" id="ARBA00006581"/>
    </source>
</evidence>
<dbReference type="GO" id="GO:0046081">
    <property type="term" value="P:dUTP catabolic process"/>
    <property type="evidence" value="ECO:0007669"/>
    <property type="project" value="InterPro"/>
</dbReference>
<dbReference type="CDD" id="cd07557">
    <property type="entry name" value="trimeric_dUTPase"/>
    <property type="match status" value="1"/>
</dbReference>
<protein>
    <recommendedName>
        <fullName evidence="2">dUTP diphosphatase</fullName>
        <ecNumber evidence="2">3.6.1.23</ecNumber>
    </recommendedName>
</protein>
<dbReference type="PANTHER" id="PTHR11241:SF0">
    <property type="entry name" value="DEOXYURIDINE 5'-TRIPHOSPHATE NUCLEOTIDOHYDROLASE"/>
    <property type="match status" value="1"/>
</dbReference>
<dbReference type="NCBIfam" id="NF001862">
    <property type="entry name" value="PRK00601.1"/>
    <property type="match status" value="1"/>
</dbReference>